<dbReference type="EMBL" id="JPXF01000026">
    <property type="protein sequence ID" value="KGJ77463.1"/>
    <property type="molecule type" value="Genomic_DNA"/>
</dbReference>
<dbReference type="InterPro" id="IPR011008">
    <property type="entry name" value="Dimeric_a/b-barrel"/>
</dbReference>
<feature type="domain" description="Transcription regulator AsnC/Lrp ligand binding" evidence="4">
    <location>
        <begin position="237"/>
        <end position="297"/>
    </location>
</feature>
<evidence type="ECO:0000313" key="8">
    <source>
        <dbReference type="Proteomes" id="UP000029864"/>
    </source>
</evidence>
<protein>
    <submittedName>
        <fullName evidence="6 7">AsnC family transcriptional regulator</fullName>
    </submittedName>
</protein>
<dbReference type="Proteomes" id="UP000561726">
    <property type="component" value="Unassembled WGS sequence"/>
</dbReference>
<dbReference type="AlphaFoldDB" id="A0A099JJ01"/>
<dbReference type="SUPFAM" id="SSF46785">
    <property type="entry name" value="Winged helix' DNA-binding domain"/>
    <property type="match status" value="1"/>
</dbReference>
<accession>A0A099JJ01</accession>
<reference evidence="7 9" key="2">
    <citation type="submission" date="2020-08" db="EMBL/GenBank/DDBJ databases">
        <title>Sequencing the genomes of 1000 actinobacteria strains.</title>
        <authorList>
            <person name="Klenk H.-P."/>
        </authorList>
    </citation>
    <scope>NUCLEOTIDE SEQUENCE [LARGE SCALE GENOMIC DNA]</scope>
    <source>
        <strain evidence="7 9">DSM 21065</strain>
    </source>
</reference>
<evidence type="ECO:0000256" key="3">
    <source>
        <dbReference type="ARBA" id="ARBA00023163"/>
    </source>
</evidence>
<organism evidence="6 8">
    <name type="scientific">Cryobacterium roopkundense</name>
    <dbReference type="NCBI Taxonomy" id="1001240"/>
    <lineage>
        <taxon>Bacteria</taxon>
        <taxon>Bacillati</taxon>
        <taxon>Actinomycetota</taxon>
        <taxon>Actinomycetes</taxon>
        <taxon>Micrococcales</taxon>
        <taxon>Microbacteriaceae</taxon>
        <taxon>Cryobacterium</taxon>
    </lineage>
</organism>
<dbReference type="PANTHER" id="PTHR30154:SF34">
    <property type="entry name" value="TRANSCRIPTIONAL REGULATOR AZLB"/>
    <property type="match status" value="1"/>
</dbReference>
<dbReference type="Proteomes" id="UP000029864">
    <property type="component" value="Unassembled WGS sequence"/>
</dbReference>
<evidence type="ECO:0000259" key="5">
    <source>
        <dbReference type="Pfam" id="PF13404"/>
    </source>
</evidence>
<evidence type="ECO:0000313" key="6">
    <source>
        <dbReference type="EMBL" id="KGJ77463.1"/>
    </source>
</evidence>
<keyword evidence="2" id="KW-0238">DNA-binding</keyword>
<proteinExistence type="predicted"/>
<dbReference type="InterPro" id="IPR019888">
    <property type="entry name" value="Tscrpt_reg_AsnC-like"/>
</dbReference>
<keyword evidence="1" id="KW-0805">Transcription regulation</keyword>
<dbReference type="Pfam" id="PF01037">
    <property type="entry name" value="AsnC_trans_reg"/>
    <property type="match status" value="1"/>
</dbReference>
<dbReference type="GO" id="GO:0005829">
    <property type="term" value="C:cytosol"/>
    <property type="evidence" value="ECO:0007669"/>
    <property type="project" value="TreeGrafter"/>
</dbReference>
<evidence type="ECO:0000313" key="7">
    <source>
        <dbReference type="EMBL" id="MBB5643329.1"/>
    </source>
</evidence>
<evidence type="ECO:0000256" key="2">
    <source>
        <dbReference type="ARBA" id="ARBA00023125"/>
    </source>
</evidence>
<keyword evidence="8" id="KW-1185">Reference proteome</keyword>
<dbReference type="PANTHER" id="PTHR30154">
    <property type="entry name" value="LEUCINE-RESPONSIVE REGULATORY PROTEIN"/>
    <property type="match status" value="1"/>
</dbReference>
<feature type="domain" description="HTH asnC-type" evidence="5">
    <location>
        <begin position="4"/>
        <end position="40"/>
    </location>
</feature>
<dbReference type="InterPro" id="IPR019887">
    <property type="entry name" value="Tscrpt_reg_AsnC/Lrp_C"/>
</dbReference>
<reference evidence="6 8" key="1">
    <citation type="submission" date="2014-08" db="EMBL/GenBank/DDBJ databases">
        <authorList>
            <person name="Sisinthy S."/>
        </authorList>
    </citation>
    <scope>NUCLEOTIDE SEQUENCE [LARGE SCALE GENOMIC DNA]</scope>
    <source>
        <strain evidence="6 8">RuG17</strain>
    </source>
</reference>
<dbReference type="InterPro" id="IPR036388">
    <property type="entry name" value="WH-like_DNA-bd_sf"/>
</dbReference>
<dbReference type="OrthoDB" id="4050641at2"/>
<dbReference type="RefSeq" id="WP_035836210.1">
    <property type="nucleotide sequence ID" value="NZ_JACHBQ010000001.1"/>
</dbReference>
<keyword evidence="3" id="KW-0804">Transcription</keyword>
<dbReference type="eggNOG" id="COG1522">
    <property type="taxonomic scope" value="Bacteria"/>
</dbReference>
<dbReference type="GO" id="GO:0043200">
    <property type="term" value="P:response to amino acid"/>
    <property type="evidence" value="ECO:0007669"/>
    <property type="project" value="TreeGrafter"/>
</dbReference>
<dbReference type="Gene3D" id="1.10.10.10">
    <property type="entry name" value="Winged helix-like DNA-binding domain superfamily/Winged helix DNA-binding domain"/>
    <property type="match status" value="2"/>
</dbReference>
<dbReference type="InterPro" id="IPR036390">
    <property type="entry name" value="WH_DNA-bd_sf"/>
</dbReference>
<sequence>MRLLDPLERRIVAALQLDGRSPWRRIAEVLNEPERTVARRGTELLDAKLVQVAALRPQATSVILRVQSAPGTTRAAANALAQRRDSTFAYTMTGGVDCVAEILTRRERMPALLTDEVPGTVGLVRAVSYPVLRYFRTIRGWQPDLLTHVEASALSAGVTNDTWTLQPPLRLSTVDNEIVGALCRDGRVSCERLARLAGVSNATARRRTDWLLQNNHVYIRAVVEPASVGLPVEAFLWIRSEPHKVEAVGRELAASPLVRYAAAVAGDYQIVANVTAKDSAALYACVTSAPWVAHTKSIDISLLLGAFKRGGRVLNPAHA</sequence>
<dbReference type="STRING" id="1001240.GY21_07915"/>
<evidence type="ECO:0000256" key="1">
    <source>
        <dbReference type="ARBA" id="ARBA00023015"/>
    </source>
</evidence>
<gene>
    <name evidence="7" type="ORF">BJ997_003877</name>
    <name evidence="6" type="ORF">GY21_07915</name>
</gene>
<dbReference type="InterPro" id="IPR000485">
    <property type="entry name" value="AsnC-type_HTH_dom"/>
</dbReference>
<dbReference type="GO" id="GO:0043565">
    <property type="term" value="F:sequence-specific DNA binding"/>
    <property type="evidence" value="ECO:0007669"/>
    <property type="project" value="InterPro"/>
</dbReference>
<evidence type="ECO:0000259" key="4">
    <source>
        <dbReference type="Pfam" id="PF01037"/>
    </source>
</evidence>
<evidence type="ECO:0000313" key="9">
    <source>
        <dbReference type="Proteomes" id="UP000561726"/>
    </source>
</evidence>
<dbReference type="EMBL" id="JACHBQ010000001">
    <property type="protein sequence ID" value="MBB5643329.1"/>
    <property type="molecule type" value="Genomic_DNA"/>
</dbReference>
<dbReference type="Gene3D" id="3.30.70.920">
    <property type="match status" value="1"/>
</dbReference>
<dbReference type="SMART" id="SM00344">
    <property type="entry name" value="HTH_ASNC"/>
    <property type="match status" value="2"/>
</dbReference>
<name>A0A099JJ01_9MICO</name>
<comment type="caution">
    <text evidence="6">The sequence shown here is derived from an EMBL/GenBank/DDBJ whole genome shotgun (WGS) entry which is preliminary data.</text>
</comment>
<dbReference type="Pfam" id="PF13404">
    <property type="entry name" value="HTH_AsnC-type"/>
    <property type="match status" value="1"/>
</dbReference>
<dbReference type="SUPFAM" id="SSF54909">
    <property type="entry name" value="Dimeric alpha+beta barrel"/>
    <property type="match status" value="1"/>
</dbReference>